<comment type="subcellular location">
    <subcellularLocation>
        <location evidence="1">Membrane</location>
        <topology evidence="1">Multi-pass membrane protein</topology>
    </subcellularLocation>
</comment>
<evidence type="ECO:0000256" key="6">
    <source>
        <dbReference type="SAM" id="Phobius"/>
    </source>
</evidence>
<dbReference type="Gene3D" id="3.30.40.10">
    <property type="entry name" value="Zinc/RING finger domain, C3HC4 (zinc finger)"/>
    <property type="match status" value="1"/>
</dbReference>
<dbReference type="PANTHER" id="PTHR13407:SF0">
    <property type="entry name" value="FI05221P"/>
    <property type="match status" value="1"/>
</dbReference>
<evidence type="ECO:0000256" key="4">
    <source>
        <dbReference type="ARBA" id="ARBA00022989"/>
    </source>
</evidence>
<keyword evidence="3" id="KW-0479">Metal-binding</keyword>
<dbReference type="SUPFAM" id="SSF57850">
    <property type="entry name" value="RING/U-box"/>
    <property type="match status" value="1"/>
</dbReference>
<proteinExistence type="predicted"/>
<reference evidence="7 8" key="1">
    <citation type="submission" date="2020-10" db="EMBL/GenBank/DDBJ databases">
        <authorList>
            <person name="Klimov P.B."/>
            <person name="Dyachkov S.M."/>
            <person name="Chetverikov P.E."/>
        </authorList>
    </citation>
    <scope>NUCLEOTIDE SEQUENCE [LARGE SCALE GENOMIC DNA]</scope>
    <source>
        <strain evidence="7">BMOC 18-1129-001#AD2665</strain>
        <tissue evidence="7">Entire mites</tissue>
    </source>
</reference>
<keyword evidence="5 6" id="KW-0472">Membrane</keyword>
<sequence>MEIETFEKDLNVSDMTEQEREHYLLHKKHAGHGKQHLEAIWRPLIVPNFSRSGSSIPRLLYRWFYVLYSTSSVIAVTGYIVIMLTFFGLNVLLGLPPQLTLDFGFLMLFYGIYYGVLCRDFTDFLVDKLAARIGYYNPKSALPSRALDKSICAICGRSHGSKNIEGIQSNSHAEPLMTSYLQEISATEAVEMSESDYECQSAPTEERIIVLACGHKFHEYCIYGWCLVGKRQPHYLYGNFLDFIRYLLTWQPLIFFVVHIVNSSLGLE</sequence>
<gene>
    <name evidence="7" type="primary">rnf121</name>
    <name evidence="7" type="ORF">GZH46_01201</name>
</gene>
<dbReference type="EMBL" id="JAIFTH010000190">
    <property type="protein sequence ID" value="KAG9510260.1"/>
    <property type="molecule type" value="Genomic_DNA"/>
</dbReference>
<evidence type="ECO:0000313" key="7">
    <source>
        <dbReference type="EMBL" id="KAG9510260.1"/>
    </source>
</evidence>
<evidence type="ECO:0000256" key="2">
    <source>
        <dbReference type="ARBA" id="ARBA00022692"/>
    </source>
</evidence>
<dbReference type="Proteomes" id="UP000825002">
    <property type="component" value="Unassembled WGS sequence"/>
</dbReference>
<evidence type="ECO:0000256" key="5">
    <source>
        <dbReference type="ARBA" id="ARBA00023136"/>
    </source>
</evidence>
<dbReference type="InterPro" id="IPR040176">
    <property type="entry name" value="RNF121/RNF175"/>
</dbReference>
<feature type="transmembrane region" description="Helical" evidence="6">
    <location>
        <begin position="63"/>
        <end position="87"/>
    </location>
</feature>
<evidence type="ECO:0000256" key="3">
    <source>
        <dbReference type="ARBA" id="ARBA00022723"/>
    </source>
</evidence>
<feature type="transmembrane region" description="Helical" evidence="6">
    <location>
        <begin position="99"/>
        <end position="118"/>
    </location>
</feature>
<organism evidence="7 8">
    <name type="scientific">Fragariocoptes setiger</name>
    <dbReference type="NCBI Taxonomy" id="1670756"/>
    <lineage>
        <taxon>Eukaryota</taxon>
        <taxon>Metazoa</taxon>
        <taxon>Ecdysozoa</taxon>
        <taxon>Arthropoda</taxon>
        <taxon>Chelicerata</taxon>
        <taxon>Arachnida</taxon>
        <taxon>Acari</taxon>
        <taxon>Acariformes</taxon>
        <taxon>Trombidiformes</taxon>
        <taxon>Prostigmata</taxon>
        <taxon>Eupodina</taxon>
        <taxon>Eriophyoidea</taxon>
        <taxon>Phytoptidae</taxon>
        <taxon>Fragariocoptes</taxon>
    </lineage>
</organism>
<keyword evidence="8" id="KW-1185">Reference proteome</keyword>
<comment type="caution">
    <text evidence="7">The sequence shown here is derived from an EMBL/GenBank/DDBJ whole genome shotgun (WGS) entry which is preliminary data.</text>
</comment>
<dbReference type="InterPro" id="IPR013083">
    <property type="entry name" value="Znf_RING/FYVE/PHD"/>
</dbReference>
<evidence type="ECO:0000256" key="1">
    <source>
        <dbReference type="ARBA" id="ARBA00004141"/>
    </source>
</evidence>
<protein>
    <submittedName>
        <fullName evidence="7">RING finger protein</fullName>
    </submittedName>
</protein>
<keyword evidence="2 6" id="KW-0812">Transmembrane</keyword>
<evidence type="ECO:0000313" key="8">
    <source>
        <dbReference type="Proteomes" id="UP000825002"/>
    </source>
</evidence>
<dbReference type="PANTHER" id="PTHR13407">
    <property type="entry name" value="RNF121 PROTEIN"/>
    <property type="match status" value="1"/>
</dbReference>
<keyword evidence="4 6" id="KW-1133">Transmembrane helix</keyword>
<accession>A0ABQ7SA02</accession>
<name>A0ABQ7SA02_9ACAR</name>